<dbReference type="Pfam" id="PF23746">
    <property type="entry name" value="Gp41_Mu"/>
    <property type="match status" value="1"/>
</dbReference>
<dbReference type="Proteomes" id="UP000343335">
    <property type="component" value="Unassembled WGS sequence"/>
</dbReference>
<name>A0A5E4S0R7_9BURK</name>
<reference evidence="2 3" key="1">
    <citation type="submission" date="2019-08" db="EMBL/GenBank/DDBJ databases">
        <authorList>
            <person name="Peeters C."/>
        </authorList>
    </citation>
    <scope>NUCLEOTIDE SEQUENCE [LARGE SCALE GENOMIC DNA]</scope>
    <source>
        <strain evidence="2 3">LMG 31010</strain>
    </source>
</reference>
<evidence type="ECO:0000256" key="1">
    <source>
        <dbReference type="SAM" id="MobiDB-lite"/>
    </source>
</evidence>
<dbReference type="OrthoDB" id="9134225at2"/>
<dbReference type="EMBL" id="CABPSA010000001">
    <property type="protein sequence ID" value="VVD68264.1"/>
    <property type="molecule type" value="Genomic_DNA"/>
</dbReference>
<protein>
    <recommendedName>
        <fullName evidence="4">Mu-like prophage FluMu protein gp41</fullName>
    </recommendedName>
</protein>
<sequence length="184" mass="20055">MNQQDIHVVTLVDGLRSQVGDQEVRYRTVRLRETTVADEYAAMQLAERVVDVKGKPTLLVSDELYRVALTLRHCDRFQCAGLDDIPLSLMTLEMFGRLSPLDLARIEERCVLVDLAAQLRHGLISQDAFETMLSDVSKSEGTGPRSEGQAAELGDVGASAQSGPSMLTDYAARDTEGATDGAGR</sequence>
<evidence type="ECO:0000313" key="3">
    <source>
        <dbReference type="Proteomes" id="UP000343335"/>
    </source>
</evidence>
<dbReference type="RefSeq" id="WP_150662812.1">
    <property type="nucleotide sequence ID" value="NZ_CABPSA010000001.1"/>
</dbReference>
<dbReference type="InterPro" id="IPR056974">
    <property type="entry name" value="Tail_Gp41-like"/>
</dbReference>
<proteinExistence type="predicted"/>
<dbReference type="AlphaFoldDB" id="A0A5E4S0R7"/>
<evidence type="ECO:0000313" key="2">
    <source>
        <dbReference type="EMBL" id="VVD68264.1"/>
    </source>
</evidence>
<evidence type="ECO:0008006" key="4">
    <source>
        <dbReference type="Google" id="ProtNLM"/>
    </source>
</evidence>
<organism evidence="2 3">
    <name type="scientific">Pandoraea commovens</name>
    <dbReference type="NCBI Taxonomy" id="2508289"/>
    <lineage>
        <taxon>Bacteria</taxon>
        <taxon>Pseudomonadati</taxon>
        <taxon>Pseudomonadota</taxon>
        <taxon>Betaproteobacteria</taxon>
        <taxon>Burkholderiales</taxon>
        <taxon>Burkholderiaceae</taxon>
        <taxon>Pandoraea</taxon>
    </lineage>
</organism>
<feature type="region of interest" description="Disordered" evidence="1">
    <location>
        <begin position="135"/>
        <end position="184"/>
    </location>
</feature>
<gene>
    <name evidence="2" type="ORF">PCO31010_00471</name>
</gene>
<accession>A0A5E4S0R7</accession>